<dbReference type="AlphaFoldDB" id="A0AAV4EVS7"/>
<protein>
    <submittedName>
        <fullName evidence="2">Uncharacterized protein</fullName>
    </submittedName>
</protein>
<evidence type="ECO:0000256" key="1">
    <source>
        <dbReference type="SAM" id="MobiDB-lite"/>
    </source>
</evidence>
<comment type="caution">
    <text evidence="2">The sequence shown here is derived from an EMBL/GenBank/DDBJ whole genome shotgun (WGS) entry which is preliminary data.</text>
</comment>
<evidence type="ECO:0000313" key="2">
    <source>
        <dbReference type="EMBL" id="GFR64705.1"/>
    </source>
</evidence>
<dbReference type="Proteomes" id="UP000762676">
    <property type="component" value="Unassembled WGS sequence"/>
</dbReference>
<evidence type="ECO:0000313" key="3">
    <source>
        <dbReference type="Proteomes" id="UP000762676"/>
    </source>
</evidence>
<keyword evidence="3" id="KW-1185">Reference proteome</keyword>
<gene>
    <name evidence="2" type="ORF">ElyMa_001930200</name>
</gene>
<proteinExistence type="predicted"/>
<name>A0AAV4EVS7_9GAST</name>
<organism evidence="2 3">
    <name type="scientific">Elysia marginata</name>
    <dbReference type="NCBI Taxonomy" id="1093978"/>
    <lineage>
        <taxon>Eukaryota</taxon>
        <taxon>Metazoa</taxon>
        <taxon>Spiralia</taxon>
        <taxon>Lophotrochozoa</taxon>
        <taxon>Mollusca</taxon>
        <taxon>Gastropoda</taxon>
        <taxon>Heterobranchia</taxon>
        <taxon>Euthyneura</taxon>
        <taxon>Panpulmonata</taxon>
        <taxon>Sacoglossa</taxon>
        <taxon>Placobranchoidea</taxon>
        <taxon>Plakobranchidae</taxon>
        <taxon>Elysia</taxon>
    </lineage>
</organism>
<reference evidence="2 3" key="1">
    <citation type="journal article" date="2021" name="Elife">
        <title>Chloroplast acquisition without the gene transfer in kleptoplastic sea slugs, Plakobranchus ocellatus.</title>
        <authorList>
            <person name="Maeda T."/>
            <person name="Takahashi S."/>
            <person name="Yoshida T."/>
            <person name="Shimamura S."/>
            <person name="Takaki Y."/>
            <person name="Nagai Y."/>
            <person name="Toyoda A."/>
            <person name="Suzuki Y."/>
            <person name="Arimoto A."/>
            <person name="Ishii H."/>
            <person name="Satoh N."/>
            <person name="Nishiyama T."/>
            <person name="Hasebe M."/>
            <person name="Maruyama T."/>
            <person name="Minagawa J."/>
            <person name="Obokata J."/>
            <person name="Shigenobu S."/>
        </authorList>
    </citation>
    <scope>NUCLEOTIDE SEQUENCE [LARGE SCALE GENOMIC DNA]</scope>
</reference>
<dbReference type="EMBL" id="BMAT01003903">
    <property type="protein sequence ID" value="GFR64705.1"/>
    <property type="molecule type" value="Genomic_DNA"/>
</dbReference>
<accession>A0AAV4EVS7</accession>
<feature type="region of interest" description="Disordered" evidence="1">
    <location>
        <begin position="83"/>
        <end position="117"/>
    </location>
</feature>
<sequence>MEVRREGEKIRTNMFVLTFDSPTPPAEIKVGYLDLKVDAPTGLDLEERVDKPWGKVAMISRGVATPVTAQKVSVGVSPQVSATVRAGPSKKIEKVTESGSSGRARQGKNRHGADSDVNVDSMDSIWSVWSIPAILKMEA</sequence>